<comment type="similarity">
    <text evidence="1">Belongs to the metallo-dependent hydrolases superfamily. Peptidase M19 family.</text>
</comment>
<dbReference type="GO" id="GO:0070573">
    <property type="term" value="F:metallodipeptidase activity"/>
    <property type="evidence" value="ECO:0007669"/>
    <property type="project" value="InterPro"/>
</dbReference>
<dbReference type="InterPro" id="IPR008257">
    <property type="entry name" value="Pept_M19"/>
</dbReference>
<keyword evidence="1" id="KW-0732">Signal</keyword>
<organism evidence="2 3">
    <name type="scientific">Meganyctiphanes norvegica</name>
    <name type="common">Northern krill</name>
    <name type="synonym">Thysanopoda norvegica</name>
    <dbReference type="NCBI Taxonomy" id="48144"/>
    <lineage>
        <taxon>Eukaryota</taxon>
        <taxon>Metazoa</taxon>
        <taxon>Ecdysozoa</taxon>
        <taxon>Arthropoda</taxon>
        <taxon>Crustacea</taxon>
        <taxon>Multicrustacea</taxon>
        <taxon>Malacostraca</taxon>
        <taxon>Eumalacostraca</taxon>
        <taxon>Eucarida</taxon>
        <taxon>Euphausiacea</taxon>
        <taxon>Euphausiidae</taxon>
        <taxon>Meganyctiphanes</taxon>
    </lineage>
</organism>
<feature type="signal peptide" evidence="1">
    <location>
        <begin position="1"/>
        <end position="18"/>
    </location>
</feature>
<dbReference type="EMBL" id="CAXKWB010017186">
    <property type="protein sequence ID" value="CAL4118214.1"/>
    <property type="molecule type" value="Genomic_DNA"/>
</dbReference>
<gene>
    <name evidence="2" type="ORF">MNOR_LOCUS21392</name>
</gene>
<dbReference type="PANTHER" id="PTHR10443:SF12">
    <property type="entry name" value="DIPEPTIDASE"/>
    <property type="match status" value="1"/>
</dbReference>
<dbReference type="Pfam" id="PF01244">
    <property type="entry name" value="Peptidase_M19"/>
    <property type="match status" value="1"/>
</dbReference>
<keyword evidence="1" id="KW-0479">Metal-binding</keyword>
<name>A0AAV2R6L8_MEGNR</name>
<dbReference type="GO" id="GO:0098552">
    <property type="term" value="C:side of membrane"/>
    <property type="evidence" value="ECO:0007669"/>
    <property type="project" value="UniProtKB-KW"/>
</dbReference>
<dbReference type="GO" id="GO:0046872">
    <property type="term" value="F:metal ion binding"/>
    <property type="evidence" value="ECO:0007669"/>
    <property type="project" value="UniProtKB-UniRule"/>
</dbReference>
<dbReference type="PANTHER" id="PTHR10443">
    <property type="entry name" value="MICROSOMAL DIPEPTIDASE"/>
    <property type="match status" value="1"/>
</dbReference>
<keyword evidence="1" id="KW-0482">Metalloprotease</keyword>
<dbReference type="Gene3D" id="3.20.20.140">
    <property type="entry name" value="Metal-dependent hydrolases"/>
    <property type="match status" value="1"/>
</dbReference>
<feature type="chain" id="PRO_5043088070" description="Dipeptidase" evidence="1">
    <location>
        <begin position="19"/>
        <end position="417"/>
    </location>
</feature>
<keyword evidence="3" id="KW-1185">Reference proteome</keyword>
<evidence type="ECO:0000313" key="2">
    <source>
        <dbReference type="EMBL" id="CAL4118214.1"/>
    </source>
</evidence>
<dbReference type="Proteomes" id="UP001497623">
    <property type="component" value="Unassembled WGS sequence"/>
</dbReference>
<keyword evidence="1" id="KW-0645">Protease</keyword>
<keyword evidence="1" id="KW-0336">GPI-anchor</keyword>
<evidence type="ECO:0000313" key="3">
    <source>
        <dbReference type="Proteomes" id="UP001497623"/>
    </source>
</evidence>
<comment type="subunit">
    <text evidence="1">Homodimer; disulfide-linked.</text>
</comment>
<dbReference type="PROSITE" id="PS51365">
    <property type="entry name" value="RENAL_DIPEPTIDASE_2"/>
    <property type="match status" value="1"/>
</dbReference>
<reference evidence="2 3" key="1">
    <citation type="submission" date="2024-05" db="EMBL/GenBank/DDBJ databases">
        <authorList>
            <person name="Wallberg A."/>
        </authorList>
    </citation>
    <scope>NUCLEOTIDE SEQUENCE [LARGE SCALE GENOMIC DNA]</scope>
</reference>
<dbReference type="AlphaFoldDB" id="A0AAV2R6L8"/>
<keyword evidence="1" id="KW-0224">Dipeptidase</keyword>
<accession>A0AAV2R6L8</accession>
<dbReference type="GO" id="GO:0006508">
    <property type="term" value="P:proteolysis"/>
    <property type="evidence" value="ECO:0007669"/>
    <property type="project" value="UniProtKB-KW"/>
</dbReference>
<keyword evidence="1" id="KW-0378">Hydrolase</keyword>
<dbReference type="EC" id="3.4.13.19" evidence="1"/>
<comment type="cofactor">
    <cofactor evidence="1">
        <name>Zn(2+)</name>
        <dbReference type="ChEBI" id="CHEBI:29105"/>
    </cofactor>
</comment>
<evidence type="ECO:0000256" key="1">
    <source>
        <dbReference type="RuleBase" id="RU341113"/>
    </source>
</evidence>
<keyword evidence="1" id="KW-0325">Glycoprotein</keyword>
<comment type="catalytic activity">
    <reaction evidence="1">
        <text>an L-aminoacyl-L-amino acid + H2O = 2 an L-alpha-amino acid</text>
        <dbReference type="Rhea" id="RHEA:48940"/>
        <dbReference type="ChEBI" id="CHEBI:15377"/>
        <dbReference type="ChEBI" id="CHEBI:59869"/>
        <dbReference type="ChEBI" id="CHEBI:77460"/>
        <dbReference type="EC" id="3.4.13.19"/>
    </reaction>
</comment>
<dbReference type="InterPro" id="IPR032466">
    <property type="entry name" value="Metal_Hydrolase"/>
</dbReference>
<keyword evidence="1" id="KW-0472">Membrane</keyword>
<dbReference type="SUPFAM" id="SSF51556">
    <property type="entry name" value="Metallo-dependent hydrolases"/>
    <property type="match status" value="1"/>
</dbReference>
<sequence>MNEHRLLVLTLWLGTTVCSSTPLPSRVSPDASHPERLAAARALLDESPLVDGHNDLPWNLRKFLHNKLHSFNFSADLQREKPWRAQSFSQTDLPRLRKGQVAAQFWSVYVPCEAQYLNTVQLLLEQVDVIKRMIAAHQKETIMVTTTSGIQREFHRGRMASLMGMEGGHALGSSMGVVRSLYDLGVRYITLTHKCHTPWAECSDKTPDHPNSPGLTPYGKKLVLEMNRLGMMVDLSHSSSQTARDVFSITRAPVIFSHSGVRKLCPINRNVEDSILKKLPDNGGVVLISFYNEFLTCSKYANITNVVEHINHVRNIAGVDYVGLGAGYDGINRTPIGLDDVSQYPELFAELLKDSRWSLQDLKKLAGLNIMRVMDAVQEVREELINESPSEDIIPIHDIDARWPCRYKFASLDHDLA</sequence>
<comment type="subcellular location">
    <subcellularLocation>
        <location evidence="1">Membrane</location>
        <topology evidence="1">Lipid-anchor</topology>
        <topology evidence="1">GPI-anchor</topology>
    </subcellularLocation>
</comment>
<keyword evidence="1" id="KW-0449">Lipoprotein</keyword>
<keyword evidence="1" id="KW-1015">Disulfide bond</keyword>
<comment type="caution">
    <text evidence="2">The sequence shown here is derived from an EMBL/GenBank/DDBJ whole genome shotgun (WGS) entry which is preliminary data.</text>
</comment>
<dbReference type="CDD" id="cd01301">
    <property type="entry name" value="rDP_like"/>
    <property type="match status" value="1"/>
</dbReference>
<keyword evidence="1" id="KW-0862">Zinc</keyword>
<protein>
    <recommendedName>
        <fullName evidence="1">Dipeptidase</fullName>
        <ecNumber evidence="1">3.4.13.19</ecNumber>
    </recommendedName>
</protein>
<proteinExistence type="inferred from homology"/>